<organism evidence="1">
    <name type="scientific">bioreactor metagenome</name>
    <dbReference type="NCBI Taxonomy" id="1076179"/>
    <lineage>
        <taxon>unclassified sequences</taxon>
        <taxon>metagenomes</taxon>
        <taxon>ecological metagenomes</taxon>
    </lineage>
</organism>
<sequence>MVKQLVLILFALIQFSAGAQEQRAGILKFNLGLSQGFMLKYDSRPFFADGFVEYFPNDQISIKGSCNQIIADRTEPMLLKQYTGISFGAFRHFAKGMSDFSIGVQPGVVLEKPGIVYENYSPDLQVTPSLMFTVQYTLFFSGLFHFYLAASENTSYFRGAPDGHINTSWISFTGGLGWHLRTRNNEHGKMK</sequence>
<protein>
    <recommendedName>
        <fullName evidence="2">Outer membrane protein beta-barrel domain-containing protein</fullName>
    </recommendedName>
</protein>
<evidence type="ECO:0000313" key="1">
    <source>
        <dbReference type="EMBL" id="MPM13381.1"/>
    </source>
</evidence>
<evidence type="ECO:0008006" key="2">
    <source>
        <dbReference type="Google" id="ProtNLM"/>
    </source>
</evidence>
<comment type="caution">
    <text evidence="1">The sequence shown here is derived from an EMBL/GenBank/DDBJ whole genome shotgun (WGS) entry which is preliminary data.</text>
</comment>
<reference evidence="1" key="1">
    <citation type="submission" date="2019-08" db="EMBL/GenBank/DDBJ databases">
        <authorList>
            <person name="Kucharzyk K."/>
            <person name="Murdoch R.W."/>
            <person name="Higgins S."/>
            <person name="Loffler F."/>
        </authorList>
    </citation>
    <scope>NUCLEOTIDE SEQUENCE</scope>
</reference>
<dbReference type="AlphaFoldDB" id="A0A644XC99"/>
<proteinExistence type="predicted"/>
<name>A0A644XC99_9ZZZZ</name>
<accession>A0A644XC99</accession>
<gene>
    <name evidence="1" type="ORF">SDC9_59738</name>
</gene>
<dbReference type="EMBL" id="VSSQ01002111">
    <property type="protein sequence ID" value="MPM13381.1"/>
    <property type="molecule type" value="Genomic_DNA"/>
</dbReference>